<keyword evidence="2" id="KW-1133">Transmembrane helix</keyword>
<name>A0A845M9P6_9PROT</name>
<sequence>MGIFGGWFSKPYSDATAKPSDTFGMTILASSLADAQLLMMTAAERGIEIDGDITRAVLDAEDALQKKRITPEIAADFWQAYESLSHTLSPITIDSVRATHDLRQLRSGIWGYLQGKVYVPFSRKSAFRYKLLSTLTLLSLIALQVFWAIGNTLVIDIKEQSDRIVELEAQVFTSTKSDGYGNGSDLSKRQAESPGSAMESSGSGAARNAAGQSETSTAVDTQELNRRIGELISWRNAEVIELKNWNRFWGRLIFFSQETWEKPDYNDLSEEAKTHVHYVSAQYVLHAISAYFLPILYGLLGASFYVLRQLPKDIEKLTFSMNSHIDYSLRITQGPLAGIMASFFFTETPAQIYSMTAHSSAFATIKLGTSSLSNFSPLAVAFLAGYSVELIFYVIDKIISTVTTRSTAPAATPMAQKVKSFTAKSSTAAEKPSAPPVNSPENR</sequence>
<keyword evidence="2" id="KW-0812">Transmembrane</keyword>
<dbReference type="AlphaFoldDB" id="A0A845M9P6"/>
<accession>A0A845M9P6</accession>
<gene>
    <name evidence="3" type="ORF">GQF03_02855</name>
</gene>
<dbReference type="RefSeq" id="WP_161337667.1">
    <property type="nucleotide sequence ID" value="NZ_JBHSDG010000002.1"/>
</dbReference>
<dbReference type="EMBL" id="WTVA01000001">
    <property type="protein sequence ID" value="MZR21263.1"/>
    <property type="molecule type" value="Genomic_DNA"/>
</dbReference>
<dbReference type="Proteomes" id="UP000445696">
    <property type="component" value="Unassembled WGS sequence"/>
</dbReference>
<reference evidence="3 4" key="1">
    <citation type="journal article" date="2014" name="Int. J. Syst. Evol. Microbiol.">
        <title>Sneathiella chungangensis sp. nov., isolated from a marine sand, and emended description of the genus Sneathiella.</title>
        <authorList>
            <person name="Siamphan C."/>
            <person name="Kim H."/>
            <person name="Lee J.S."/>
            <person name="Kim W."/>
        </authorList>
    </citation>
    <scope>NUCLEOTIDE SEQUENCE [LARGE SCALE GENOMIC DNA]</scope>
    <source>
        <strain evidence="3 4">KCTC 32476</strain>
    </source>
</reference>
<evidence type="ECO:0000313" key="3">
    <source>
        <dbReference type="EMBL" id="MZR21263.1"/>
    </source>
</evidence>
<feature type="region of interest" description="Disordered" evidence="1">
    <location>
        <begin position="178"/>
        <end position="219"/>
    </location>
</feature>
<feature type="compositionally biased region" description="Pro residues" evidence="1">
    <location>
        <begin position="433"/>
        <end position="443"/>
    </location>
</feature>
<proteinExistence type="predicted"/>
<dbReference type="OrthoDB" id="7593175at2"/>
<keyword evidence="4" id="KW-1185">Reference proteome</keyword>
<feature type="transmembrane region" description="Helical" evidence="2">
    <location>
        <begin position="375"/>
        <end position="395"/>
    </location>
</feature>
<keyword evidence="2" id="KW-0472">Membrane</keyword>
<protein>
    <submittedName>
        <fullName evidence="3">Uncharacterized protein</fullName>
    </submittedName>
</protein>
<feature type="transmembrane region" description="Helical" evidence="2">
    <location>
        <begin position="131"/>
        <end position="150"/>
    </location>
</feature>
<comment type="caution">
    <text evidence="3">The sequence shown here is derived from an EMBL/GenBank/DDBJ whole genome shotgun (WGS) entry which is preliminary data.</text>
</comment>
<feature type="transmembrane region" description="Helical" evidence="2">
    <location>
        <begin position="283"/>
        <end position="307"/>
    </location>
</feature>
<organism evidence="3 4">
    <name type="scientific">Sneathiella chungangensis</name>
    <dbReference type="NCBI Taxonomy" id="1418234"/>
    <lineage>
        <taxon>Bacteria</taxon>
        <taxon>Pseudomonadati</taxon>
        <taxon>Pseudomonadota</taxon>
        <taxon>Alphaproteobacteria</taxon>
        <taxon>Sneathiellales</taxon>
        <taxon>Sneathiellaceae</taxon>
        <taxon>Sneathiella</taxon>
    </lineage>
</organism>
<evidence type="ECO:0000256" key="1">
    <source>
        <dbReference type="SAM" id="MobiDB-lite"/>
    </source>
</evidence>
<feature type="region of interest" description="Disordered" evidence="1">
    <location>
        <begin position="422"/>
        <end position="443"/>
    </location>
</feature>
<feature type="compositionally biased region" description="Low complexity" evidence="1">
    <location>
        <begin position="192"/>
        <end position="213"/>
    </location>
</feature>
<evidence type="ECO:0000313" key="4">
    <source>
        <dbReference type="Proteomes" id="UP000445696"/>
    </source>
</evidence>
<evidence type="ECO:0000256" key="2">
    <source>
        <dbReference type="SAM" id="Phobius"/>
    </source>
</evidence>